<feature type="region of interest" description="Disordered" evidence="1">
    <location>
        <begin position="1"/>
        <end position="35"/>
    </location>
</feature>
<comment type="caution">
    <text evidence="2">The sequence shown here is derived from an EMBL/GenBank/DDBJ whole genome shotgun (WGS) entry which is preliminary data.</text>
</comment>
<name>A0AAV7KWI5_PLEWA</name>
<accession>A0AAV7KWI5</accession>
<evidence type="ECO:0000313" key="3">
    <source>
        <dbReference type="Proteomes" id="UP001066276"/>
    </source>
</evidence>
<sequence length="163" mass="18022">MGSKYEESTDTLEEEQAQTAVSIQDTDSEADSGEDSQLITAVQLVSTLALMPTTKRPIKSLGAPLPESVGSTQNKIVGDRPSGSASKKAKSPHQQAMPVSVPELSRRPHSSELKIQHPASEPKSQMVSSGLNKIRYHFRADKILLYRRNRTFEPFKTQFKENL</sequence>
<evidence type="ECO:0000313" key="2">
    <source>
        <dbReference type="EMBL" id="KAJ1080533.1"/>
    </source>
</evidence>
<organism evidence="2 3">
    <name type="scientific">Pleurodeles waltl</name>
    <name type="common">Iberian ribbed newt</name>
    <dbReference type="NCBI Taxonomy" id="8319"/>
    <lineage>
        <taxon>Eukaryota</taxon>
        <taxon>Metazoa</taxon>
        <taxon>Chordata</taxon>
        <taxon>Craniata</taxon>
        <taxon>Vertebrata</taxon>
        <taxon>Euteleostomi</taxon>
        <taxon>Amphibia</taxon>
        <taxon>Batrachia</taxon>
        <taxon>Caudata</taxon>
        <taxon>Salamandroidea</taxon>
        <taxon>Salamandridae</taxon>
        <taxon>Pleurodelinae</taxon>
        <taxon>Pleurodeles</taxon>
    </lineage>
</organism>
<protein>
    <submittedName>
        <fullName evidence="2">Uncharacterized protein</fullName>
    </submittedName>
</protein>
<evidence type="ECO:0000256" key="1">
    <source>
        <dbReference type="SAM" id="MobiDB-lite"/>
    </source>
</evidence>
<reference evidence="2" key="1">
    <citation type="journal article" date="2022" name="bioRxiv">
        <title>Sequencing and chromosome-scale assembly of the giantPleurodeles waltlgenome.</title>
        <authorList>
            <person name="Brown T."/>
            <person name="Elewa A."/>
            <person name="Iarovenko S."/>
            <person name="Subramanian E."/>
            <person name="Araus A.J."/>
            <person name="Petzold A."/>
            <person name="Susuki M."/>
            <person name="Suzuki K.-i.T."/>
            <person name="Hayashi T."/>
            <person name="Toyoda A."/>
            <person name="Oliveira C."/>
            <person name="Osipova E."/>
            <person name="Leigh N.D."/>
            <person name="Simon A."/>
            <person name="Yun M.H."/>
        </authorList>
    </citation>
    <scope>NUCLEOTIDE SEQUENCE</scope>
    <source>
        <strain evidence="2">20211129_DDA</strain>
        <tissue evidence="2">Liver</tissue>
    </source>
</reference>
<proteinExistence type="predicted"/>
<gene>
    <name evidence="2" type="ORF">NDU88_000732</name>
</gene>
<feature type="region of interest" description="Disordered" evidence="1">
    <location>
        <begin position="53"/>
        <end position="128"/>
    </location>
</feature>
<keyword evidence="3" id="KW-1185">Reference proteome</keyword>
<dbReference type="AlphaFoldDB" id="A0AAV7KWI5"/>
<feature type="compositionally biased region" description="Basic and acidic residues" evidence="1">
    <location>
        <begin position="104"/>
        <end position="115"/>
    </location>
</feature>
<dbReference type="Proteomes" id="UP001066276">
    <property type="component" value="Chromosome 12"/>
</dbReference>
<dbReference type="EMBL" id="JANPWB010000016">
    <property type="protein sequence ID" value="KAJ1080533.1"/>
    <property type="molecule type" value="Genomic_DNA"/>
</dbReference>